<keyword evidence="3 4" id="KW-0418">Kinase</keyword>
<dbReference type="SUPFAM" id="SSF110738">
    <property type="entry name" value="Glycerate kinase I"/>
    <property type="match status" value="1"/>
</dbReference>
<evidence type="ECO:0000256" key="1">
    <source>
        <dbReference type="ARBA" id="ARBA00006284"/>
    </source>
</evidence>
<dbReference type="InterPro" id="IPR004381">
    <property type="entry name" value="Glycerate_kinase"/>
</dbReference>
<proteinExistence type="inferred from homology"/>
<dbReference type="EC" id="2.7.1.31" evidence="5"/>
<protein>
    <submittedName>
        <fullName evidence="5">Glycerate kinase</fullName>
        <ecNumber evidence="5">2.7.1.31</ecNumber>
    </submittedName>
</protein>
<evidence type="ECO:0000313" key="5">
    <source>
        <dbReference type="EMBL" id="MDI9260997.1"/>
    </source>
</evidence>
<evidence type="ECO:0000256" key="4">
    <source>
        <dbReference type="PIRNR" id="PIRNR006078"/>
    </source>
</evidence>
<comment type="similarity">
    <text evidence="1 4">Belongs to the glycerate kinase type-1 family.</text>
</comment>
<dbReference type="Pfam" id="PF02595">
    <property type="entry name" value="Gly_kinase"/>
    <property type="match status" value="1"/>
</dbReference>
<dbReference type="EMBL" id="JASGCB010000029">
    <property type="protein sequence ID" value="MDI9260997.1"/>
    <property type="molecule type" value="Genomic_DNA"/>
</dbReference>
<dbReference type="GO" id="GO:0008887">
    <property type="term" value="F:glycerate kinase activity"/>
    <property type="evidence" value="ECO:0007669"/>
    <property type="project" value="UniProtKB-EC"/>
</dbReference>
<dbReference type="PANTHER" id="PTHR21599:SF0">
    <property type="entry name" value="GLYCERATE KINASE"/>
    <property type="match status" value="1"/>
</dbReference>
<dbReference type="InterPro" id="IPR018193">
    <property type="entry name" value="Glyc_kinase_flavodox-like_fold"/>
</dbReference>
<comment type="caution">
    <text evidence="5">The sequence shown here is derived from an EMBL/GenBank/DDBJ whole genome shotgun (WGS) entry which is preliminary data.</text>
</comment>
<evidence type="ECO:0000256" key="3">
    <source>
        <dbReference type="ARBA" id="ARBA00022777"/>
    </source>
</evidence>
<reference evidence="5 6" key="1">
    <citation type="submission" date="2023-04" db="EMBL/GenBank/DDBJ databases">
        <title>A. sendaiensis sub sp. chiapanensis a novel subspecie with specific adaptation in bacterial cell wall isolated from an active volcano.</title>
        <authorList>
            <person name="Alvarez Gutierrez P.E."/>
            <person name="Ortiz Cortes L.Y."/>
        </authorList>
    </citation>
    <scope>NUCLEOTIDE SEQUENCE [LARGE SCALE GENOMIC DNA]</scope>
    <source>
        <strain evidence="5 6">PA2</strain>
    </source>
</reference>
<organism evidence="5 6">
    <name type="scientific">Alicyclobacillus sendaiensis PA2</name>
    <dbReference type="NCBI Taxonomy" id="3029425"/>
    <lineage>
        <taxon>Bacteria</taxon>
        <taxon>Bacillati</taxon>
        <taxon>Bacillota</taxon>
        <taxon>Bacilli</taxon>
        <taxon>Bacillales</taxon>
        <taxon>Alicyclobacillaceae</taxon>
        <taxon>Alicyclobacillus</taxon>
    </lineage>
</organism>
<dbReference type="InterPro" id="IPR036129">
    <property type="entry name" value="Glycerate_kinase_sf"/>
</dbReference>
<dbReference type="PANTHER" id="PTHR21599">
    <property type="entry name" value="GLYCERATE KINASE"/>
    <property type="match status" value="1"/>
</dbReference>
<keyword evidence="6" id="KW-1185">Reference proteome</keyword>
<dbReference type="Proteomes" id="UP001529245">
    <property type="component" value="Unassembled WGS sequence"/>
</dbReference>
<dbReference type="RefSeq" id="WP_283204429.1">
    <property type="nucleotide sequence ID" value="NZ_JASGCB010000029.1"/>
</dbReference>
<evidence type="ECO:0000256" key="2">
    <source>
        <dbReference type="ARBA" id="ARBA00022679"/>
    </source>
</evidence>
<evidence type="ECO:0000313" key="6">
    <source>
        <dbReference type="Proteomes" id="UP001529245"/>
    </source>
</evidence>
<gene>
    <name evidence="5" type="ORF">QID03_12590</name>
</gene>
<sequence>MIPVGPGTGSLHILLAPDSFKGSLTAREAAEAMAEGVSRACPSARLALVPIADGGEGTLAAIATSTRARWLSTEVTAASGQPKQGRFLVLPDGTAVVECAEAVGLSEALRSGVDVWRRTTLGVGEMIRHALETGHRRIAVALGGSGTNDAGVGMLTALGVRFLDDAGRDVPPVPAEFHRVMRVDVSGLDERLRGVEMFAVCDVDNPLTGENGATAVFGPQKGVSTHDLPHLDTALAHIAALCEAAFGRQAADLPGAGAAGGLGFALYLLGATRVSGIDFVLDAVGFDRALERTALVLTGEGRTDAQTARGKAVAGVARRAQARGVPVFCISGAIGPCAELLYHHGVTALFSIAPGPMALEDAMANARALLAAASENAVRAWLAGRAAVCRSGV</sequence>
<name>A0ABT6Y101_ALISE</name>
<dbReference type="InterPro" id="IPR018197">
    <property type="entry name" value="Glycerate_kinase_RE-like"/>
</dbReference>
<dbReference type="PIRSF" id="PIRSF006078">
    <property type="entry name" value="GlxK"/>
    <property type="match status" value="1"/>
</dbReference>
<accession>A0ABT6Y101</accession>
<dbReference type="NCBIfam" id="TIGR00045">
    <property type="entry name" value="glycerate kinase"/>
    <property type="match status" value="1"/>
</dbReference>
<dbReference type="Gene3D" id="3.90.1510.10">
    <property type="entry name" value="Glycerate kinase, domain 2"/>
    <property type="match status" value="1"/>
</dbReference>
<dbReference type="Gene3D" id="3.40.50.10350">
    <property type="entry name" value="Glycerate kinase, domain 1"/>
    <property type="match status" value="1"/>
</dbReference>
<keyword evidence="2 4" id="KW-0808">Transferase</keyword>